<reference evidence="2 3" key="1">
    <citation type="submission" date="2020-02" db="EMBL/GenBank/DDBJ databases">
        <title>Genome sequence of strain AETb3-4.</title>
        <authorList>
            <person name="Gao J."/>
            <person name="Zhang X."/>
        </authorList>
    </citation>
    <scope>NUCLEOTIDE SEQUENCE [LARGE SCALE GENOMIC DNA]</scope>
    <source>
        <strain evidence="2 3">AETb3-4</strain>
    </source>
</reference>
<evidence type="ECO:0000313" key="3">
    <source>
        <dbReference type="Proteomes" id="UP000543556"/>
    </source>
</evidence>
<sequence length="207" mass="22597">MQPVPRITVEVPVLRVGASPSDYENLGTRVDVLRRRQGLHMTLLHIGILEDFARDIVQWNRGTTSTEAVTRTTSAWLQALPVLDAFSGTAARLTVLGGGSVCGLEVEVPEQVRDFQVGLVQALHRLLDELLVDNIDDFILSSRALGYRHPHWTPHVSVGRPASRDRRPLDIEPLAIGFGASRIRNRQALPATGPAGTPPAGRQAPDD</sequence>
<dbReference type="RefSeq" id="WP_176635096.1">
    <property type="nucleotide sequence ID" value="NZ_JAAMFM010000014.1"/>
</dbReference>
<dbReference type="Proteomes" id="UP000543556">
    <property type="component" value="Unassembled WGS sequence"/>
</dbReference>
<organism evidence="2 3">
    <name type="scientific">Arthrobacter wenxiniae</name>
    <dbReference type="NCBI Taxonomy" id="2713570"/>
    <lineage>
        <taxon>Bacteria</taxon>
        <taxon>Bacillati</taxon>
        <taxon>Actinomycetota</taxon>
        <taxon>Actinomycetes</taxon>
        <taxon>Micrococcales</taxon>
        <taxon>Micrococcaceae</taxon>
        <taxon>Arthrobacter</taxon>
    </lineage>
</organism>
<name>A0A7Y7IHI1_9MICC</name>
<protein>
    <recommendedName>
        <fullName evidence="4">2'-5' RNA ligase superfamily protein</fullName>
    </recommendedName>
</protein>
<dbReference type="AlphaFoldDB" id="A0A7Y7IHI1"/>
<gene>
    <name evidence="2" type="ORF">G6034_10660</name>
</gene>
<feature type="region of interest" description="Disordered" evidence="1">
    <location>
        <begin position="187"/>
        <end position="207"/>
    </location>
</feature>
<proteinExistence type="predicted"/>
<accession>A0A7Y7IHI1</accession>
<dbReference type="EMBL" id="JAAMFM010000014">
    <property type="protein sequence ID" value="NVM95367.1"/>
    <property type="molecule type" value="Genomic_DNA"/>
</dbReference>
<evidence type="ECO:0008006" key="4">
    <source>
        <dbReference type="Google" id="ProtNLM"/>
    </source>
</evidence>
<evidence type="ECO:0000256" key="1">
    <source>
        <dbReference type="SAM" id="MobiDB-lite"/>
    </source>
</evidence>
<comment type="caution">
    <text evidence="2">The sequence shown here is derived from an EMBL/GenBank/DDBJ whole genome shotgun (WGS) entry which is preliminary data.</text>
</comment>
<keyword evidence="3" id="KW-1185">Reference proteome</keyword>
<evidence type="ECO:0000313" key="2">
    <source>
        <dbReference type="EMBL" id="NVM95367.1"/>
    </source>
</evidence>